<dbReference type="OrthoDB" id="2423964at2759"/>
<dbReference type="Pfam" id="PF01411">
    <property type="entry name" value="tRNA-synt_2c"/>
    <property type="match status" value="1"/>
</dbReference>
<evidence type="ECO:0000259" key="1">
    <source>
        <dbReference type="Pfam" id="PF01411"/>
    </source>
</evidence>
<evidence type="ECO:0000313" key="3">
    <source>
        <dbReference type="Proteomes" id="UP000554482"/>
    </source>
</evidence>
<dbReference type="Proteomes" id="UP000554482">
    <property type="component" value="Unassembled WGS sequence"/>
</dbReference>
<dbReference type="GO" id="GO:0002161">
    <property type="term" value="F:aminoacyl-tRNA deacylase activity"/>
    <property type="evidence" value="ECO:0007669"/>
    <property type="project" value="TreeGrafter"/>
</dbReference>
<evidence type="ECO:0000313" key="2">
    <source>
        <dbReference type="EMBL" id="KAF5179283.1"/>
    </source>
</evidence>
<name>A0A7J6V306_THATH</name>
<accession>A0A7J6V306</accession>
<dbReference type="InterPro" id="IPR018164">
    <property type="entry name" value="Ala-tRNA-synth_IIc_N"/>
</dbReference>
<feature type="domain" description="Alanyl-tRNA synthetase class IIc N-terminal" evidence="1">
    <location>
        <begin position="1"/>
        <end position="104"/>
    </location>
</feature>
<dbReference type="GO" id="GO:0006419">
    <property type="term" value="P:alanyl-tRNA aminoacylation"/>
    <property type="evidence" value="ECO:0007669"/>
    <property type="project" value="InterPro"/>
</dbReference>
<gene>
    <name evidence="2" type="ORF">FRX31_031131</name>
</gene>
<dbReference type="AlphaFoldDB" id="A0A7J6V306"/>
<dbReference type="InterPro" id="IPR050058">
    <property type="entry name" value="Ala-tRNA_ligase"/>
</dbReference>
<dbReference type="GO" id="GO:0004813">
    <property type="term" value="F:alanine-tRNA ligase activity"/>
    <property type="evidence" value="ECO:0007669"/>
    <property type="project" value="InterPro"/>
</dbReference>
<protein>
    <submittedName>
        <fullName evidence="2">Alanine--trna ligase</fullName>
    </submittedName>
</protein>
<dbReference type="Gene3D" id="2.40.30.130">
    <property type="match status" value="1"/>
</dbReference>
<dbReference type="GO" id="GO:0005829">
    <property type="term" value="C:cytosol"/>
    <property type="evidence" value="ECO:0007669"/>
    <property type="project" value="TreeGrafter"/>
</dbReference>
<dbReference type="PANTHER" id="PTHR11777">
    <property type="entry name" value="ALANYL-TRNA SYNTHETASE"/>
    <property type="match status" value="1"/>
</dbReference>
<dbReference type="InterPro" id="IPR009000">
    <property type="entry name" value="Transl_B-barrel_sf"/>
</dbReference>
<reference evidence="2 3" key="1">
    <citation type="submission" date="2020-06" db="EMBL/GenBank/DDBJ databases">
        <title>Transcriptomic and genomic resources for Thalictrum thalictroides and T. hernandezii: Facilitating candidate gene discovery in an emerging model plant lineage.</title>
        <authorList>
            <person name="Arias T."/>
            <person name="Riano-Pachon D.M."/>
            <person name="Di Stilio V.S."/>
        </authorList>
    </citation>
    <scope>NUCLEOTIDE SEQUENCE [LARGE SCALE GENOMIC DNA]</scope>
    <source>
        <strain evidence="3">cv. WT478/WT964</strain>
        <tissue evidence="2">Leaves</tissue>
    </source>
</reference>
<sequence length="112" mass="12364">MESFNVEMEIQRLQSQAAHSFVKLSVGNASEFTERVVDTEFLGYDTLSTRAVVEGLLVNGNPVIQVSEGRDVEILLNKTPFYAESGGQIGDNGYIYVSEAESTVYCIINTVY</sequence>
<dbReference type="GO" id="GO:0005524">
    <property type="term" value="F:ATP binding"/>
    <property type="evidence" value="ECO:0007669"/>
    <property type="project" value="InterPro"/>
</dbReference>
<dbReference type="PANTHER" id="PTHR11777:SF9">
    <property type="entry name" value="ALANINE--TRNA LIGASE, CYTOPLASMIC"/>
    <property type="match status" value="1"/>
</dbReference>
<dbReference type="SUPFAM" id="SSF50447">
    <property type="entry name" value="Translation proteins"/>
    <property type="match status" value="1"/>
</dbReference>
<proteinExistence type="predicted"/>
<keyword evidence="2" id="KW-0436">Ligase</keyword>
<organism evidence="2 3">
    <name type="scientific">Thalictrum thalictroides</name>
    <name type="common">Rue-anemone</name>
    <name type="synonym">Anemone thalictroides</name>
    <dbReference type="NCBI Taxonomy" id="46969"/>
    <lineage>
        <taxon>Eukaryota</taxon>
        <taxon>Viridiplantae</taxon>
        <taxon>Streptophyta</taxon>
        <taxon>Embryophyta</taxon>
        <taxon>Tracheophyta</taxon>
        <taxon>Spermatophyta</taxon>
        <taxon>Magnoliopsida</taxon>
        <taxon>Ranunculales</taxon>
        <taxon>Ranunculaceae</taxon>
        <taxon>Thalictroideae</taxon>
        <taxon>Thalictrum</taxon>
    </lineage>
</organism>
<dbReference type="EMBL" id="JABWDY010039007">
    <property type="protein sequence ID" value="KAF5179283.1"/>
    <property type="molecule type" value="Genomic_DNA"/>
</dbReference>
<comment type="caution">
    <text evidence="2">The sequence shown here is derived from an EMBL/GenBank/DDBJ whole genome shotgun (WGS) entry which is preliminary data.</text>
</comment>
<keyword evidence="3" id="KW-1185">Reference proteome</keyword>